<keyword evidence="2" id="KW-0479">Metal-binding</keyword>
<dbReference type="Proteomes" id="UP000784128">
    <property type="component" value="Unassembled WGS sequence"/>
</dbReference>
<evidence type="ECO:0000256" key="2">
    <source>
        <dbReference type="RuleBase" id="RU362039"/>
    </source>
</evidence>
<protein>
    <recommendedName>
        <fullName evidence="2">Phosphoesterase</fullName>
        <ecNumber evidence="2">3.1.4.-</ecNumber>
    </recommendedName>
</protein>
<reference evidence="4 5" key="1">
    <citation type="submission" date="2021-05" db="EMBL/GenBank/DDBJ databases">
        <title>The draft genome of Geobacter chapellei DSM 13688.</title>
        <authorList>
            <person name="Xu Z."/>
            <person name="Masuda Y."/>
            <person name="Itoh H."/>
            <person name="Senoo K."/>
        </authorList>
    </citation>
    <scope>NUCLEOTIDE SEQUENCE [LARGE SCALE GENOMIC DNA]</scope>
    <source>
        <strain evidence="4 5">DSM 13688</strain>
    </source>
</reference>
<evidence type="ECO:0000259" key="3">
    <source>
        <dbReference type="Pfam" id="PF12850"/>
    </source>
</evidence>
<feature type="domain" description="Calcineurin-like phosphoesterase" evidence="3">
    <location>
        <begin position="1"/>
        <end position="145"/>
    </location>
</feature>
<dbReference type="NCBIfam" id="TIGR00040">
    <property type="entry name" value="yfcE"/>
    <property type="match status" value="1"/>
</dbReference>
<proteinExistence type="inferred from homology"/>
<dbReference type="Pfam" id="PF12850">
    <property type="entry name" value="Metallophos_2"/>
    <property type="match status" value="1"/>
</dbReference>
<dbReference type="InterPro" id="IPR029052">
    <property type="entry name" value="Metallo-depent_PP-like"/>
</dbReference>
<dbReference type="RefSeq" id="WP_214296169.1">
    <property type="nucleotide sequence ID" value="NZ_JAHDYS010000001.1"/>
</dbReference>
<name>A0ABS5U491_9BACT</name>
<dbReference type="SUPFAM" id="SSF56300">
    <property type="entry name" value="Metallo-dependent phosphatases"/>
    <property type="match status" value="1"/>
</dbReference>
<dbReference type="InterPro" id="IPR024654">
    <property type="entry name" value="Calcineurin-like_PHP_lpxH"/>
</dbReference>
<comment type="cofactor">
    <cofactor evidence="2">
        <name>a divalent metal cation</name>
        <dbReference type="ChEBI" id="CHEBI:60240"/>
    </cofactor>
</comment>
<evidence type="ECO:0000313" key="4">
    <source>
        <dbReference type="EMBL" id="MBT1070469.1"/>
    </source>
</evidence>
<keyword evidence="5" id="KW-1185">Reference proteome</keyword>
<dbReference type="Gene3D" id="3.60.21.10">
    <property type="match status" value="1"/>
</dbReference>
<sequence length="156" mass="16798">MKIIVMSDTHGNYPLALRACEIVEPFDAVIHLGDGADDVQVLEQVISQPIISIAGNCDSESTAPRELLWIGGGKRVLLAHGDRYGVKSNLTRLERHGLQLQADAILYGHSHLASIATLSGMLCLNPGTLMKSDTPTSFAILEIDSEGIHARLMAID</sequence>
<accession>A0ABS5U491</accession>
<comment type="similarity">
    <text evidence="1 2">Belongs to the metallophosphoesterase superfamily. YfcE family.</text>
</comment>
<comment type="caution">
    <text evidence="4">The sequence shown here is derived from an EMBL/GenBank/DDBJ whole genome shotgun (WGS) entry which is preliminary data.</text>
</comment>
<dbReference type="InterPro" id="IPR000979">
    <property type="entry name" value="Phosphodiesterase_MJ0936/Vps29"/>
</dbReference>
<organism evidence="4 5">
    <name type="scientific">Pelotalea chapellei</name>
    <dbReference type="NCBI Taxonomy" id="44671"/>
    <lineage>
        <taxon>Bacteria</taxon>
        <taxon>Pseudomonadati</taxon>
        <taxon>Thermodesulfobacteriota</taxon>
        <taxon>Desulfuromonadia</taxon>
        <taxon>Geobacterales</taxon>
        <taxon>Geobacteraceae</taxon>
        <taxon>Pelotalea</taxon>
    </lineage>
</organism>
<evidence type="ECO:0000313" key="5">
    <source>
        <dbReference type="Proteomes" id="UP000784128"/>
    </source>
</evidence>
<gene>
    <name evidence="4" type="ORF">KJB30_01595</name>
</gene>
<evidence type="ECO:0000256" key="1">
    <source>
        <dbReference type="ARBA" id="ARBA00008950"/>
    </source>
</evidence>
<dbReference type="EMBL" id="JAHDYS010000001">
    <property type="protein sequence ID" value="MBT1070469.1"/>
    <property type="molecule type" value="Genomic_DNA"/>
</dbReference>
<dbReference type="EC" id="3.1.4.-" evidence="2"/>
<dbReference type="PANTHER" id="PTHR11124">
    <property type="entry name" value="VACUOLAR SORTING PROTEIN VPS29"/>
    <property type="match status" value="1"/>
</dbReference>